<dbReference type="AlphaFoldDB" id="A0A7J8AU88"/>
<dbReference type="Pfam" id="PF21604">
    <property type="entry name" value="CRLF2_D1"/>
    <property type="match status" value="1"/>
</dbReference>
<feature type="transmembrane region" description="Helical" evidence="13">
    <location>
        <begin position="227"/>
        <end position="247"/>
    </location>
</feature>
<feature type="domain" description="Cytokine receptor-like factor 2-like D1" evidence="15">
    <location>
        <begin position="37"/>
        <end position="87"/>
    </location>
</feature>
<dbReference type="PANTHER" id="PTHR23037:SF35">
    <property type="entry name" value="FIBRONECTIN TYPE-III DOMAIN-CONTAINING PROTEIN"/>
    <property type="match status" value="1"/>
</dbReference>
<comment type="subcellular location">
    <subcellularLocation>
        <location evidence="1">Membrane</location>
        <topology evidence="1">Single-pass type I membrane protein</topology>
    </subcellularLocation>
</comment>
<dbReference type="SUPFAM" id="SSF49265">
    <property type="entry name" value="Fibronectin type III"/>
    <property type="match status" value="2"/>
</dbReference>
<evidence type="ECO:0000313" key="17">
    <source>
        <dbReference type="EMBL" id="KAF6389841.1"/>
    </source>
</evidence>
<evidence type="ECO:0000256" key="5">
    <source>
        <dbReference type="ARBA" id="ARBA00022989"/>
    </source>
</evidence>
<evidence type="ECO:0000256" key="3">
    <source>
        <dbReference type="ARBA" id="ARBA00022692"/>
    </source>
</evidence>
<dbReference type="PANTHER" id="PTHR23037">
    <property type="entry name" value="CYTOKINE RECEPTOR"/>
    <property type="match status" value="1"/>
</dbReference>
<keyword evidence="8 17" id="KW-0675">Receptor</keyword>
<evidence type="ECO:0000256" key="8">
    <source>
        <dbReference type="ARBA" id="ARBA00023170"/>
    </source>
</evidence>
<evidence type="ECO:0000256" key="14">
    <source>
        <dbReference type="SAM" id="SignalP"/>
    </source>
</evidence>
<dbReference type="FunFam" id="2.60.40.10:FF:001547">
    <property type="entry name" value="Cytokine receptor-like factor 2"/>
    <property type="match status" value="1"/>
</dbReference>
<evidence type="ECO:0000256" key="4">
    <source>
        <dbReference type="ARBA" id="ARBA00022729"/>
    </source>
</evidence>
<sequence>MRPAFPAWAAATVLLVGHLTASGNTGAGEALQIRIVNFNFESVRVTWNASEGVGTNLTFLYSFTSMKTKKHCSSYILQEGRTAGCLLDAPGDEILSFSIWNGTHPVLNNSVWISNFLKPSLPKELHFQWRQEALTVTCPELPYSELLYEVQHRSLFDSEWQAKEENTCNVTIESLDIDKCYFVRARVKTMESGYGSDTYPSDWSEVAHLQGAELRDSCQEKTLFPKFVLMSGLVVFLIMFLVFLLVWKLRRVKKLLMPSVPDPKFTFPGLFEAHRGNFQEWIKDTQNVTQLDKVEEREQECILEEAPMVQHSKAEMETPTETMIGPLCLQTGDKEAAGDPGQPPCQRPQGEEVLSLGSFTFVISDNSYVTL</sequence>
<dbReference type="Pfam" id="PF21605">
    <property type="entry name" value="CRLF2-like_D2"/>
    <property type="match status" value="1"/>
</dbReference>
<dbReference type="Proteomes" id="UP000585614">
    <property type="component" value="Unassembled WGS sequence"/>
</dbReference>
<reference evidence="17 18" key="1">
    <citation type="journal article" date="2020" name="Nature">
        <title>Six reference-quality genomes reveal evolution of bat adaptations.</title>
        <authorList>
            <person name="Jebb D."/>
            <person name="Huang Z."/>
            <person name="Pippel M."/>
            <person name="Hughes G.M."/>
            <person name="Lavrichenko K."/>
            <person name="Devanna P."/>
            <person name="Winkler S."/>
            <person name="Jermiin L.S."/>
            <person name="Skirmuntt E.C."/>
            <person name="Katzourakis A."/>
            <person name="Burkitt-Gray L."/>
            <person name="Ray D.A."/>
            <person name="Sullivan K.A.M."/>
            <person name="Roscito J.G."/>
            <person name="Kirilenko B.M."/>
            <person name="Davalos L.M."/>
            <person name="Corthals A.P."/>
            <person name="Power M.L."/>
            <person name="Jones G."/>
            <person name="Ransome R.D."/>
            <person name="Dechmann D.K.N."/>
            <person name="Locatelli A.G."/>
            <person name="Puechmaille S.J."/>
            <person name="Fedrigo O."/>
            <person name="Jarvis E.D."/>
            <person name="Hiller M."/>
            <person name="Vernes S.C."/>
            <person name="Myers E.W."/>
            <person name="Teeling E.C."/>
        </authorList>
    </citation>
    <scope>NUCLEOTIDE SEQUENCE [LARGE SCALE GENOMIC DNA]</scope>
    <source>
        <strain evidence="17">MRhiFer1</strain>
        <tissue evidence="17">Lung</tissue>
    </source>
</reference>
<evidence type="ECO:0000256" key="9">
    <source>
        <dbReference type="ARBA" id="ARBA00023180"/>
    </source>
</evidence>
<dbReference type="Gene3D" id="2.60.40.10">
    <property type="entry name" value="Immunoglobulins"/>
    <property type="match status" value="2"/>
</dbReference>
<evidence type="ECO:0000259" key="16">
    <source>
        <dbReference type="Pfam" id="PF21605"/>
    </source>
</evidence>
<accession>A0A7J8AU88</accession>
<evidence type="ECO:0000256" key="1">
    <source>
        <dbReference type="ARBA" id="ARBA00004479"/>
    </source>
</evidence>
<comment type="similarity">
    <text evidence="2">Belongs to the type I cytokine receptor family. Type 5 subfamily.</text>
</comment>
<comment type="function">
    <text evidence="10">Receptor for thymic stromal lymphopoietin (TSLP). Forms a functional complex with TSLP and IL7R which is capable of stimulating cell proliferation through activation of STAT3 and STAT5. Also activates JAK2. Implicated in the development of the hematopoietic system.</text>
</comment>
<dbReference type="GO" id="GO:0004896">
    <property type="term" value="F:cytokine receptor activity"/>
    <property type="evidence" value="ECO:0007669"/>
    <property type="project" value="TreeGrafter"/>
</dbReference>
<feature type="domain" description="Cytokine receptor-like factor 2-like D2" evidence="16">
    <location>
        <begin position="119"/>
        <end position="211"/>
    </location>
</feature>
<keyword evidence="5 13" id="KW-1133">Transmembrane helix</keyword>
<evidence type="ECO:0000313" key="18">
    <source>
        <dbReference type="Proteomes" id="UP000585614"/>
    </source>
</evidence>
<keyword evidence="4 14" id="KW-0732">Signal</keyword>
<evidence type="ECO:0000256" key="11">
    <source>
        <dbReference type="ARBA" id="ARBA00068087"/>
    </source>
</evidence>
<feature type="signal peptide" evidence="14">
    <location>
        <begin position="1"/>
        <end position="21"/>
    </location>
</feature>
<keyword evidence="6 13" id="KW-0472">Membrane</keyword>
<dbReference type="InterPro" id="IPR036116">
    <property type="entry name" value="FN3_sf"/>
</dbReference>
<keyword evidence="7" id="KW-1015">Disulfide bond</keyword>
<evidence type="ECO:0000256" key="7">
    <source>
        <dbReference type="ARBA" id="ARBA00023157"/>
    </source>
</evidence>
<dbReference type="GO" id="GO:0009897">
    <property type="term" value="C:external side of plasma membrane"/>
    <property type="evidence" value="ECO:0007669"/>
    <property type="project" value="TreeGrafter"/>
</dbReference>
<feature type="chain" id="PRO_5029775087" description="Cytokine receptor-like factor 2" evidence="14">
    <location>
        <begin position="22"/>
        <end position="371"/>
    </location>
</feature>
<organism evidence="17 18">
    <name type="scientific">Rhinolophus ferrumequinum</name>
    <name type="common">Greater horseshoe bat</name>
    <dbReference type="NCBI Taxonomy" id="59479"/>
    <lineage>
        <taxon>Eukaryota</taxon>
        <taxon>Metazoa</taxon>
        <taxon>Chordata</taxon>
        <taxon>Craniata</taxon>
        <taxon>Vertebrata</taxon>
        <taxon>Euteleostomi</taxon>
        <taxon>Mammalia</taxon>
        <taxon>Eutheria</taxon>
        <taxon>Laurasiatheria</taxon>
        <taxon>Chiroptera</taxon>
        <taxon>Yinpterochiroptera</taxon>
        <taxon>Rhinolophoidea</taxon>
        <taxon>Rhinolophidae</taxon>
        <taxon>Rhinolophinae</taxon>
        <taxon>Rhinolophus</taxon>
    </lineage>
</organism>
<dbReference type="EMBL" id="JACAGC010000001">
    <property type="protein sequence ID" value="KAF6389841.1"/>
    <property type="molecule type" value="Genomic_DNA"/>
</dbReference>
<name>A0A7J8AU88_RHIFE</name>
<protein>
    <recommendedName>
        <fullName evidence="11">Cytokine receptor-like factor 2</fullName>
    </recommendedName>
    <alternativeName>
        <fullName evidence="12">Thymic stromal lymphopoietin protein receptor</fullName>
    </alternativeName>
</protein>
<comment type="caution">
    <text evidence="17">The sequence shown here is derived from an EMBL/GenBank/DDBJ whole genome shotgun (WGS) entry which is preliminary data.</text>
</comment>
<evidence type="ECO:0000256" key="12">
    <source>
        <dbReference type="ARBA" id="ARBA00077227"/>
    </source>
</evidence>
<evidence type="ECO:0000256" key="13">
    <source>
        <dbReference type="SAM" id="Phobius"/>
    </source>
</evidence>
<gene>
    <name evidence="17" type="ORF">mRhiFer1_003366</name>
</gene>
<proteinExistence type="inferred from homology"/>
<keyword evidence="3 13" id="KW-0812">Transmembrane</keyword>
<evidence type="ECO:0000259" key="15">
    <source>
        <dbReference type="Pfam" id="PF21604"/>
    </source>
</evidence>
<keyword evidence="9" id="KW-0325">Glycoprotein</keyword>
<dbReference type="InterPro" id="IPR048648">
    <property type="entry name" value="CRLF2-like_D2"/>
</dbReference>
<evidence type="ECO:0000256" key="10">
    <source>
        <dbReference type="ARBA" id="ARBA00058201"/>
    </source>
</evidence>
<dbReference type="InterPro" id="IPR013783">
    <property type="entry name" value="Ig-like_fold"/>
</dbReference>
<dbReference type="InterPro" id="IPR048651">
    <property type="entry name" value="CRLF2-like_D1"/>
</dbReference>
<evidence type="ECO:0000256" key="2">
    <source>
        <dbReference type="ARBA" id="ARBA00008159"/>
    </source>
</evidence>
<evidence type="ECO:0000256" key="6">
    <source>
        <dbReference type="ARBA" id="ARBA00023136"/>
    </source>
</evidence>